<dbReference type="AlphaFoldDB" id="A0A6A4Z3X8"/>
<sequence length="421" mass="47251">MRLLPIFRRAVAVTGRHDVMLLKNSMTRRHFALHSSILDRMSLLTARYKVLSDELSSNDGNIPPSRLADLSIELAEMEPAIHAIQELTQRQDSISELDEVIADTQADDPDAKELREMATEEKFELLHGLDDLEKEITRLMLPKDKDDDKSAILEIRAGTGGDEAALFGADVFRMYQKYSLLQGWKFEILTMSDTSLGGCKECSVSITSHVKHHLGRGVYGRMKFESGTHRVQRVPVNDSRVHTSAITIAVLPEMNEVLSMLNFPKFAALSRPAAIVEMKTHFLPKDIRIDVYRASGAGGQHVNTTESAVRITHLPTGIVAANKAKAMKILCARVYDGERRAASKNRDDMRNSITGSGDRSERIRTYNFPQSRISDHRVEGLSSYGIERMLEGELLDDIIDALVLKDQNDKLQHMNSKLEKK</sequence>
<evidence type="ECO:0000313" key="5">
    <source>
        <dbReference type="EMBL" id="KAF0704777.1"/>
    </source>
</evidence>
<dbReference type="GO" id="GO:0005737">
    <property type="term" value="C:cytoplasm"/>
    <property type="evidence" value="ECO:0007669"/>
    <property type="project" value="UniProtKB-ARBA"/>
</dbReference>
<dbReference type="InterPro" id="IPR000352">
    <property type="entry name" value="Pep_chain_release_fac_I"/>
</dbReference>
<keyword evidence="3" id="KW-0648">Protein biosynthesis</keyword>
<proteinExistence type="inferred from homology"/>
<evidence type="ECO:0000256" key="2">
    <source>
        <dbReference type="ARBA" id="ARBA00022481"/>
    </source>
</evidence>
<evidence type="ECO:0000256" key="1">
    <source>
        <dbReference type="ARBA" id="ARBA00010835"/>
    </source>
</evidence>
<dbReference type="PANTHER" id="PTHR43804:SF7">
    <property type="entry name" value="LD18447P"/>
    <property type="match status" value="1"/>
</dbReference>
<dbReference type="Gene3D" id="3.30.70.1660">
    <property type="match status" value="1"/>
</dbReference>
<organism evidence="5 6">
    <name type="scientific">Aphanomyces astaci</name>
    <name type="common">Crayfish plague agent</name>
    <dbReference type="NCBI Taxonomy" id="112090"/>
    <lineage>
        <taxon>Eukaryota</taxon>
        <taxon>Sar</taxon>
        <taxon>Stramenopiles</taxon>
        <taxon>Oomycota</taxon>
        <taxon>Saprolegniomycetes</taxon>
        <taxon>Saprolegniales</taxon>
        <taxon>Verrucalvaceae</taxon>
        <taxon>Aphanomyces</taxon>
    </lineage>
</organism>
<dbReference type="Pfam" id="PF03462">
    <property type="entry name" value="PCRF"/>
    <property type="match status" value="1"/>
</dbReference>
<dbReference type="InterPro" id="IPR050057">
    <property type="entry name" value="Prokaryotic/Mito_RF"/>
</dbReference>
<dbReference type="InterPro" id="IPR005139">
    <property type="entry name" value="PCRF"/>
</dbReference>
<dbReference type="PROSITE" id="PS00745">
    <property type="entry name" value="RF_PROK_I"/>
    <property type="match status" value="1"/>
</dbReference>
<dbReference type="SUPFAM" id="SSF75620">
    <property type="entry name" value="Release factor"/>
    <property type="match status" value="1"/>
</dbReference>
<gene>
    <name evidence="5" type="ORF">AaE_014760</name>
</gene>
<feature type="domain" description="Prokaryotic-type class I peptide chain release factors" evidence="4">
    <location>
        <begin position="293"/>
        <end position="309"/>
    </location>
</feature>
<protein>
    <recommendedName>
        <fullName evidence="4">Prokaryotic-type class I peptide chain release factors domain-containing protein</fullName>
    </recommendedName>
</protein>
<evidence type="ECO:0000259" key="4">
    <source>
        <dbReference type="PROSITE" id="PS00745"/>
    </source>
</evidence>
<dbReference type="EMBL" id="VJMI01020331">
    <property type="protein sequence ID" value="KAF0704777.1"/>
    <property type="molecule type" value="Genomic_DNA"/>
</dbReference>
<dbReference type="Proteomes" id="UP000469452">
    <property type="component" value="Unassembled WGS sequence"/>
</dbReference>
<dbReference type="Pfam" id="PF00472">
    <property type="entry name" value="RF-1"/>
    <property type="match status" value="1"/>
</dbReference>
<comment type="similarity">
    <text evidence="1">Belongs to the prokaryotic/mitochondrial release factor family.</text>
</comment>
<dbReference type="GO" id="GO:0003747">
    <property type="term" value="F:translation release factor activity"/>
    <property type="evidence" value="ECO:0007669"/>
    <property type="project" value="InterPro"/>
</dbReference>
<dbReference type="InterPro" id="IPR045853">
    <property type="entry name" value="Pep_chain_release_fac_I_sf"/>
</dbReference>
<dbReference type="SMART" id="SM00937">
    <property type="entry name" value="PCRF"/>
    <property type="match status" value="1"/>
</dbReference>
<evidence type="ECO:0000256" key="3">
    <source>
        <dbReference type="ARBA" id="ARBA00022917"/>
    </source>
</evidence>
<dbReference type="Gene3D" id="6.10.140.1950">
    <property type="match status" value="1"/>
</dbReference>
<accession>A0A6A4Z3X8</accession>
<reference evidence="5 6" key="1">
    <citation type="submission" date="2019-06" db="EMBL/GenBank/DDBJ databases">
        <title>Genomics analysis of Aphanomyces spp. identifies a new class of oomycete effector associated with host adaptation.</title>
        <authorList>
            <person name="Gaulin E."/>
        </authorList>
    </citation>
    <scope>NUCLEOTIDE SEQUENCE [LARGE SCALE GENOMIC DNA]</scope>
    <source>
        <strain evidence="5 6">E</strain>
    </source>
</reference>
<comment type="caution">
    <text evidence="5">The sequence shown here is derived from an EMBL/GenBank/DDBJ whole genome shotgun (WGS) entry which is preliminary data.</text>
</comment>
<dbReference type="Gene3D" id="3.30.160.20">
    <property type="match status" value="1"/>
</dbReference>
<dbReference type="VEuPathDB" id="FungiDB:H257_06624"/>
<evidence type="ECO:0000313" key="6">
    <source>
        <dbReference type="Proteomes" id="UP000469452"/>
    </source>
</evidence>
<keyword evidence="2" id="KW-0488">Methylation</keyword>
<name>A0A6A4Z3X8_APHAT</name>
<dbReference type="PANTHER" id="PTHR43804">
    <property type="entry name" value="LD18447P"/>
    <property type="match status" value="1"/>
</dbReference>